<evidence type="ECO:0000313" key="5">
    <source>
        <dbReference type="Proteomes" id="UP001576784"/>
    </source>
</evidence>
<feature type="domain" description="Guanylate cyclase" evidence="3">
    <location>
        <begin position="452"/>
        <end position="590"/>
    </location>
</feature>
<dbReference type="RefSeq" id="WP_413264889.1">
    <property type="nucleotide sequence ID" value="NZ_JBHFNR010000148.1"/>
</dbReference>
<feature type="transmembrane region" description="Helical" evidence="2">
    <location>
        <begin position="16"/>
        <end position="39"/>
    </location>
</feature>
<organism evidence="4 5">
    <name type="scientific">Floridaenema flaviceps BLCC-F50</name>
    <dbReference type="NCBI Taxonomy" id="3153642"/>
    <lineage>
        <taxon>Bacteria</taxon>
        <taxon>Bacillati</taxon>
        <taxon>Cyanobacteriota</taxon>
        <taxon>Cyanophyceae</taxon>
        <taxon>Oscillatoriophycideae</taxon>
        <taxon>Aerosakkonematales</taxon>
        <taxon>Aerosakkonemataceae</taxon>
        <taxon>Floridanema</taxon>
        <taxon>Floridanema flaviceps</taxon>
    </lineage>
</organism>
<keyword evidence="5" id="KW-1185">Reference proteome</keyword>
<dbReference type="Gene3D" id="3.30.70.1230">
    <property type="entry name" value="Nucleotide cyclase"/>
    <property type="match status" value="1"/>
</dbReference>
<evidence type="ECO:0000259" key="3">
    <source>
        <dbReference type="PROSITE" id="PS50125"/>
    </source>
</evidence>
<keyword evidence="2" id="KW-1133">Transmembrane helix</keyword>
<evidence type="ECO:0000256" key="1">
    <source>
        <dbReference type="ARBA" id="ARBA00005381"/>
    </source>
</evidence>
<dbReference type="InterPro" id="IPR029787">
    <property type="entry name" value="Nucleotide_cyclase"/>
</dbReference>
<protein>
    <submittedName>
        <fullName evidence="4">CHASE2 domain-containing protein</fullName>
    </submittedName>
</protein>
<dbReference type="SMART" id="SM01080">
    <property type="entry name" value="CHASE2"/>
    <property type="match status" value="1"/>
</dbReference>
<sequence length="647" mass="72260">MKLQKLRQLLSEWRGVLITVPTVALLVIALRGIGLLQLLELATLDSFFRWRPQEPTDSRILLVEITETDIKKLRQWPISDRKLAELLLKIKKFQPRVIGLDIYRDLPVEPGGKELVSLFETTPNLIGITKIGNEKNSVAPPPTLDKLNQVAASDIPFDADGKVRRAFISLEKQKNKSISSLGAELADRYLEKQGINFEAIDNNLSIYKLGKAEVYPLTENYGGYINLDSGGYQVLLNFRSHKCRGKKQQKDCRIFETVSISDVLKNQVSGELIRDRVVLIGSNAESVKDSFFTPYSFNILEPTPGVEIHAELSSQLISAALDGRALIKSWSEECEICLIGVFSAVGAILGFHLLRIRWKIISILLVGVSIVGSSYIAFLFGWWIPVIPSLLALICSEVGITAYINYIERQDRLTVMTLLGQHVSPKIAQAVWSDRHQLLREGQLLGQKMTATVLFTDIKGFTTITEKTEPETLMFWLNDYMKVMSQVVIDNDGVVDKFIGDAVMAVFGVPIPRTTEKEIAQDAIAAVNCAVEMGEKLQQLNQQWQEKQLPVVMMRVGIATGTVVAGSLGSRQRLNYTTIGDTVNIAARLESYDKSLESNICRILISGQTYEYIKDKFTTEFIGSVQLKGREQSVDVYQVLGKNSNAK</sequence>
<name>A0ABV4XUM2_9CYAN</name>
<dbReference type="Proteomes" id="UP001576784">
    <property type="component" value="Unassembled WGS sequence"/>
</dbReference>
<comment type="caution">
    <text evidence="4">The sequence shown here is derived from an EMBL/GenBank/DDBJ whole genome shotgun (WGS) entry which is preliminary data.</text>
</comment>
<dbReference type="SMART" id="SM00044">
    <property type="entry name" value="CYCc"/>
    <property type="match status" value="1"/>
</dbReference>
<dbReference type="InterPro" id="IPR001054">
    <property type="entry name" value="A/G_cyclase"/>
</dbReference>
<accession>A0ABV4XUM2</accession>
<keyword evidence="2" id="KW-0472">Membrane</keyword>
<dbReference type="SUPFAM" id="SSF55073">
    <property type="entry name" value="Nucleotide cyclase"/>
    <property type="match status" value="1"/>
</dbReference>
<keyword evidence="2" id="KW-0812">Transmembrane</keyword>
<dbReference type="InterPro" id="IPR050697">
    <property type="entry name" value="Adenylyl/Guanylyl_Cyclase_3/4"/>
</dbReference>
<evidence type="ECO:0000256" key="2">
    <source>
        <dbReference type="SAM" id="Phobius"/>
    </source>
</evidence>
<dbReference type="InterPro" id="IPR007890">
    <property type="entry name" value="CHASE2"/>
</dbReference>
<comment type="similarity">
    <text evidence="1">Belongs to the adenylyl cyclase class-3 family.</text>
</comment>
<gene>
    <name evidence="4" type="ORF">ACE1CI_20265</name>
</gene>
<evidence type="ECO:0000313" key="4">
    <source>
        <dbReference type="EMBL" id="MFB2895250.1"/>
    </source>
</evidence>
<reference evidence="4 5" key="1">
    <citation type="submission" date="2024-09" db="EMBL/GenBank/DDBJ databases">
        <title>Floridaenema gen nov. (Aerosakkonemataceae, Aerosakkonematales ord. nov., Cyanobacteria) from benthic tropical and subtropical fresh waters, with the description of four new species.</title>
        <authorList>
            <person name="Moretto J.A."/>
            <person name="Berthold D.E."/>
            <person name="Lefler F.W."/>
            <person name="Huang I.-S."/>
            <person name="Laughinghouse H. IV."/>
        </authorList>
    </citation>
    <scope>NUCLEOTIDE SEQUENCE [LARGE SCALE GENOMIC DNA]</scope>
    <source>
        <strain evidence="4 5">BLCC-F50</strain>
    </source>
</reference>
<dbReference type="CDD" id="cd07302">
    <property type="entry name" value="CHD"/>
    <property type="match status" value="1"/>
</dbReference>
<proteinExistence type="inferred from homology"/>
<feature type="transmembrane region" description="Helical" evidence="2">
    <location>
        <begin position="338"/>
        <end position="356"/>
    </location>
</feature>
<dbReference type="Pfam" id="PF00211">
    <property type="entry name" value="Guanylate_cyc"/>
    <property type="match status" value="1"/>
</dbReference>
<dbReference type="Pfam" id="PF05226">
    <property type="entry name" value="CHASE2"/>
    <property type="match status" value="1"/>
</dbReference>
<dbReference type="PANTHER" id="PTHR43081">
    <property type="entry name" value="ADENYLATE CYCLASE, TERMINAL-DIFFERENTIATION SPECIFIC-RELATED"/>
    <property type="match status" value="1"/>
</dbReference>
<dbReference type="EMBL" id="JBHFNR010000148">
    <property type="protein sequence ID" value="MFB2895250.1"/>
    <property type="molecule type" value="Genomic_DNA"/>
</dbReference>
<dbReference type="PROSITE" id="PS50125">
    <property type="entry name" value="GUANYLATE_CYCLASE_2"/>
    <property type="match status" value="1"/>
</dbReference>
<feature type="transmembrane region" description="Helical" evidence="2">
    <location>
        <begin position="363"/>
        <end position="384"/>
    </location>
</feature>
<dbReference type="PANTHER" id="PTHR43081:SF1">
    <property type="entry name" value="ADENYLATE CYCLASE, TERMINAL-DIFFERENTIATION SPECIFIC"/>
    <property type="match status" value="1"/>
</dbReference>